<feature type="region of interest" description="Disordered" evidence="1">
    <location>
        <begin position="89"/>
        <end position="192"/>
    </location>
</feature>
<dbReference type="EMBL" id="AMQN01009772">
    <property type="status" value="NOT_ANNOTATED_CDS"/>
    <property type="molecule type" value="Genomic_DNA"/>
</dbReference>
<gene>
    <name evidence="2" type="ORF">CAPTEDRAFT_219925</name>
</gene>
<evidence type="ECO:0000313" key="2">
    <source>
        <dbReference type="EMBL" id="ELU00105.1"/>
    </source>
</evidence>
<evidence type="ECO:0000313" key="4">
    <source>
        <dbReference type="Proteomes" id="UP000014760"/>
    </source>
</evidence>
<dbReference type="OrthoDB" id="60433at2759"/>
<reference evidence="3" key="3">
    <citation type="submission" date="2015-06" db="UniProtKB">
        <authorList>
            <consortium name="EnsemblMetazoa"/>
        </authorList>
    </citation>
    <scope>IDENTIFICATION</scope>
</reference>
<dbReference type="EMBL" id="AMQN01009771">
    <property type="status" value="NOT_ANNOTATED_CDS"/>
    <property type="molecule type" value="Genomic_DNA"/>
</dbReference>
<feature type="region of interest" description="Disordered" evidence="1">
    <location>
        <begin position="35"/>
        <end position="69"/>
    </location>
</feature>
<dbReference type="EnsemblMetazoa" id="CapteT219925">
    <property type="protein sequence ID" value="CapteP219925"/>
    <property type="gene ID" value="CapteG219925"/>
</dbReference>
<organism evidence="2">
    <name type="scientific">Capitella teleta</name>
    <name type="common">Polychaete worm</name>
    <dbReference type="NCBI Taxonomy" id="283909"/>
    <lineage>
        <taxon>Eukaryota</taxon>
        <taxon>Metazoa</taxon>
        <taxon>Spiralia</taxon>
        <taxon>Lophotrochozoa</taxon>
        <taxon>Annelida</taxon>
        <taxon>Polychaeta</taxon>
        <taxon>Sedentaria</taxon>
        <taxon>Scolecida</taxon>
        <taxon>Capitellidae</taxon>
        <taxon>Capitella</taxon>
    </lineage>
</organism>
<feature type="compositionally biased region" description="Polar residues" evidence="1">
    <location>
        <begin position="117"/>
        <end position="129"/>
    </location>
</feature>
<proteinExistence type="predicted"/>
<dbReference type="STRING" id="283909.R7U278"/>
<feature type="compositionally biased region" description="Low complexity" evidence="1">
    <location>
        <begin position="48"/>
        <end position="62"/>
    </location>
</feature>
<sequence>MPGCKRKEIMHSEYRGADSNLRDYSGKKAKQYLRNSASTRAQQLLQNRRPSAASAGAAPFRRTGSYSSKIRSTGHFGIAAGTAVRNSWAQLAQAERRGSSQESLPSPKPSPKQSPQTWRKQSHSGSQELTMPPPRDLPVRHRRQSSRRDNKENHSDSELGAGGLSGSETDLTVGMDSAASYPNISVQKASYV</sequence>
<reference evidence="4" key="1">
    <citation type="submission" date="2012-12" db="EMBL/GenBank/DDBJ databases">
        <authorList>
            <person name="Hellsten U."/>
            <person name="Grimwood J."/>
            <person name="Chapman J.A."/>
            <person name="Shapiro H."/>
            <person name="Aerts A."/>
            <person name="Otillar R.P."/>
            <person name="Terry A.Y."/>
            <person name="Boore J.L."/>
            <person name="Simakov O."/>
            <person name="Marletaz F."/>
            <person name="Cho S.-J."/>
            <person name="Edsinger-Gonzales E."/>
            <person name="Havlak P."/>
            <person name="Kuo D.-H."/>
            <person name="Larsson T."/>
            <person name="Lv J."/>
            <person name="Arendt D."/>
            <person name="Savage R."/>
            <person name="Osoegawa K."/>
            <person name="de Jong P."/>
            <person name="Lindberg D.R."/>
            <person name="Seaver E.C."/>
            <person name="Weisblat D.A."/>
            <person name="Putnam N.H."/>
            <person name="Grigoriev I.V."/>
            <person name="Rokhsar D.S."/>
        </authorList>
    </citation>
    <scope>NUCLEOTIDE SEQUENCE</scope>
    <source>
        <strain evidence="4">I ESC-2004</strain>
    </source>
</reference>
<evidence type="ECO:0000256" key="1">
    <source>
        <dbReference type="SAM" id="MobiDB-lite"/>
    </source>
</evidence>
<feature type="compositionally biased region" description="Basic and acidic residues" evidence="1">
    <location>
        <begin position="146"/>
        <end position="157"/>
    </location>
</feature>
<reference evidence="2 4" key="2">
    <citation type="journal article" date="2013" name="Nature">
        <title>Insights into bilaterian evolution from three spiralian genomes.</title>
        <authorList>
            <person name="Simakov O."/>
            <person name="Marletaz F."/>
            <person name="Cho S.J."/>
            <person name="Edsinger-Gonzales E."/>
            <person name="Havlak P."/>
            <person name="Hellsten U."/>
            <person name="Kuo D.H."/>
            <person name="Larsson T."/>
            <person name="Lv J."/>
            <person name="Arendt D."/>
            <person name="Savage R."/>
            <person name="Osoegawa K."/>
            <person name="de Jong P."/>
            <person name="Grimwood J."/>
            <person name="Chapman J.A."/>
            <person name="Shapiro H."/>
            <person name="Aerts A."/>
            <person name="Otillar R.P."/>
            <person name="Terry A.Y."/>
            <person name="Boore J.L."/>
            <person name="Grigoriev I.V."/>
            <person name="Lindberg D.R."/>
            <person name="Seaver E.C."/>
            <person name="Weisblat D.A."/>
            <person name="Putnam N.H."/>
            <person name="Rokhsar D.S."/>
        </authorList>
    </citation>
    <scope>NUCLEOTIDE SEQUENCE</scope>
    <source>
        <strain evidence="2 4">I ESC-2004</strain>
    </source>
</reference>
<protein>
    <submittedName>
        <fullName evidence="2 3">Uncharacterized protein</fullName>
    </submittedName>
</protein>
<accession>R7U278</accession>
<feature type="compositionally biased region" description="Polar residues" evidence="1">
    <location>
        <begin position="35"/>
        <end position="46"/>
    </location>
</feature>
<dbReference type="AlphaFoldDB" id="R7U278"/>
<dbReference type="HOGENOM" id="CLU_1416398_0_0_1"/>
<evidence type="ECO:0000313" key="3">
    <source>
        <dbReference type="EnsemblMetazoa" id="CapteP219925"/>
    </source>
</evidence>
<dbReference type="Proteomes" id="UP000014760">
    <property type="component" value="Unassembled WGS sequence"/>
</dbReference>
<feature type="compositionally biased region" description="Polar residues" evidence="1">
    <location>
        <begin position="180"/>
        <end position="192"/>
    </location>
</feature>
<keyword evidence="4" id="KW-1185">Reference proteome</keyword>
<dbReference type="EMBL" id="KB306169">
    <property type="protein sequence ID" value="ELU00105.1"/>
    <property type="molecule type" value="Genomic_DNA"/>
</dbReference>
<name>R7U278_CAPTE</name>